<dbReference type="AlphaFoldDB" id="A0AAD3HFW6"/>
<dbReference type="EMBL" id="BMAR01000001">
    <property type="protein sequence ID" value="GFR39784.1"/>
    <property type="molecule type" value="Genomic_DNA"/>
</dbReference>
<dbReference type="InterPro" id="IPR000757">
    <property type="entry name" value="Beta-glucanase-like"/>
</dbReference>
<evidence type="ECO:0000313" key="5">
    <source>
        <dbReference type="EMBL" id="GFR39784.1"/>
    </source>
</evidence>
<accession>A0AAD3HFW6</accession>
<keyword evidence="3" id="KW-0732">Signal</keyword>
<comment type="caution">
    <text evidence="5">The sequence shown here is derived from an EMBL/GenBank/DDBJ whole genome shotgun (WGS) entry which is preliminary data.</text>
</comment>
<evidence type="ECO:0000256" key="1">
    <source>
        <dbReference type="ARBA" id="ARBA00006865"/>
    </source>
</evidence>
<proteinExistence type="inferred from homology"/>
<evidence type="ECO:0000256" key="2">
    <source>
        <dbReference type="SAM" id="MobiDB-lite"/>
    </source>
</evidence>
<evidence type="ECO:0000256" key="3">
    <source>
        <dbReference type="SAM" id="SignalP"/>
    </source>
</evidence>
<dbReference type="PANTHER" id="PTHR10963">
    <property type="entry name" value="GLYCOSYL HYDROLASE-RELATED"/>
    <property type="match status" value="1"/>
</dbReference>
<dbReference type="GO" id="GO:0004553">
    <property type="term" value="F:hydrolase activity, hydrolyzing O-glycosyl compounds"/>
    <property type="evidence" value="ECO:0007669"/>
    <property type="project" value="InterPro"/>
</dbReference>
<sequence>MNCNSYYLAVVLLLIATDVSASSASRKLLGATKPPPSPSPSRKPPSPPPPPPSPSPPPPSPSPPSSSPPPPFPPADCTTPTLLWSDEFDGAALDTTSWNYWIGKAYNNELEYYTNRTDNVRLANGSLVIEARSETYGGMNFTSARIDTRLKQAFYPGMSAGGNVFGRIRFEARMKLPKGQGVWPAFWLLPNSKICDACGPYGSWPYSGEIDIMEGINNMTYSYGTLHYGNYQQSGSRFRPTSVELGLEWHTFALEWAADQMWWYVDNVLAFTQHSRSLSDAGWWTSSQTTTPTGPNSPFDAPFYIILNLAVGGDWPGPPNASTAFPAQLLVDYVRVSGY</sequence>
<feature type="domain" description="GH16" evidence="4">
    <location>
        <begin position="63"/>
        <end position="339"/>
    </location>
</feature>
<dbReference type="CDD" id="cd08023">
    <property type="entry name" value="GH16_laminarinase_like"/>
    <property type="match status" value="1"/>
</dbReference>
<gene>
    <name evidence="5" type="ORF">Agub_g269</name>
</gene>
<feature type="compositionally biased region" description="Pro residues" evidence="2">
    <location>
        <begin position="33"/>
        <end position="74"/>
    </location>
</feature>
<reference evidence="5 6" key="1">
    <citation type="journal article" date="2021" name="Sci. Rep.">
        <title>Genome sequencing of the multicellular alga Astrephomene provides insights into convergent evolution of germ-soma differentiation.</title>
        <authorList>
            <person name="Yamashita S."/>
            <person name="Yamamoto K."/>
            <person name="Matsuzaki R."/>
            <person name="Suzuki S."/>
            <person name="Yamaguchi H."/>
            <person name="Hirooka S."/>
            <person name="Minakuchi Y."/>
            <person name="Miyagishima S."/>
            <person name="Kawachi M."/>
            <person name="Toyoda A."/>
            <person name="Nozaki H."/>
        </authorList>
    </citation>
    <scope>NUCLEOTIDE SEQUENCE [LARGE SCALE GENOMIC DNA]</scope>
    <source>
        <strain evidence="5 6">NIES-4017</strain>
    </source>
</reference>
<organism evidence="5 6">
    <name type="scientific">Astrephomene gubernaculifera</name>
    <dbReference type="NCBI Taxonomy" id="47775"/>
    <lineage>
        <taxon>Eukaryota</taxon>
        <taxon>Viridiplantae</taxon>
        <taxon>Chlorophyta</taxon>
        <taxon>core chlorophytes</taxon>
        <taxon>Chlorophyceae</taxon>
        <taxon>CS clade</taxon>
        <taxon>Chlamydomonadales</taxon>
        <taxon>Astrephomenaceae</taxon>
        <taxon>Astrephomene</taxon>
    </lineage>
</organism>
<dbReference type="InterPro" id="IPR013320">
    <property type="entry name" value="ConA-like_dom_sf"/>
</dbReference>
<keyword evidence="6" id="KW-1185">Reference proteome</keyword>
<feature type="chain" id="PRO_5042021580" description="GH16 domain-containing protein" evidence="3">
    <location>
        <begin position="22"/>
        <end position="339"/>
    </location>
</feature>
<protein>
    <recommendedName>
        <fullName evidence="4">GH16 domain-containing protein</fullName>
    </recommendedName>
</protein>
<dbReference type="Pfam" id="PF00722">
    <property type="entry name" value="Glyco_hydro_16"/>
    <property type="match status" value="1"/>
</dbReference>
<evidence type="ECO:0000259" key="4">
    <source>
        <dbReference type="PROSITE" id="PS51762"/>
    </source>
</evidence>
<feature type="region of interest" description="Disordered" evidence="2">
    <location>
        <begin position="27"/>
        <end position="79"/>
    </location>
</feature>
<comment type="similarity">
    <text evidence="1">Belongs to the glycosyl hydrolase 16 family.</text>
</comment>
<feature type="signal peptide" evidence="3">
    <location>
        <begin position="1"/>
        <end position="21"/>
    </location>
</feature>
<dbReference type="InterPro" id="IPR050546">
    <property type="entry name" value="Glycosyl_Hydrlase_16"/>
</dbReference>
<dbReference type="GO" id="GO:0005975">
    <property type="term" value="P:carbohydrate metabolic process"/>
    <property type="evidence" value="ECO:0007669"/>
    <property type="project" value="InterPro"/>
</dbReference>
<dbReference type="Gene3D" id="2.60.120.200">
    <property type="match status" value="1"/>
</dbReference>
<dbReference type="Proteomes" id="UP001054857">
    <property type="component" value="Unassembled WGS sequence"/>
</dbReference>
<dbReference type="PANTHER" id="PTHR10963:SF55">
    <property type="entry name" value="GLYCOSIDE HYDROLASE FAMILY 16 PROTEIN"/>
    <property type="match status" value="1"/>
</dbReference>
<dbReference type="PROSITE" id="PS51762">
    <property type="entry name" value="GH16_2"/>
    <property type="match status" value="1"/>
</dbReference>
<evidence type="ECO:0000313" key="6">
    <source>
        <dbReference type="Proteomes" id="UP001054857"/>
    </source>
</evidence>
<name>A0AAD3HFW6_9CHLO</name>
<dbReference type="SUPFAM" id="SSF49899">
    <property type="entry name" value="Concanavalin A-like lectins/glucanases"/>
    <property type="match status" value="1"/>
</dbReference>